<evidence type="ECO:0000256" key="12">
    <source>
        <dbReference type="PROSITE-ProRule" id="PRU00803"/>
    </source>
</evidence>
<gene>
    <name evidence="19" type="primary">LOC106812149</name>
</gene>
<comment type="similarity">
    <text evidence="2 13">Belongs to the integrin alpha chain family.</text>
</comment>
<accession>A0ABM1EGV9</accession>
<evidence type="ECO:0000256" key="14">
    <source>
        <dbReference type="SAM" id="MobiDB-lite"/>
    </source>
</evidence>
<evidence type="ECO:0000256" key="5">
    <source>
        <dbReference type="ARBA" id="ARBA00022737"/>
    </source>
</evidence>
<keyword evidence="6 13" id="KW-0130">Cell adhesion</keyword>
<dbReference type="RefSeq" id="XP_014671430.1">
    <property type="nucleotide sequence ID" value="XM_014815944.1"/>
</dbReference>
<evidence type="ECO:0000256" key="13">
    <source>
        <dbReference type="RuleBase" id="RU003762"/>
    </source>
</evidence>
<dbReference type="InterPro" id="IPR013649">
    <property type="entry name" value="Integrin_alpha_Ig-like_1"/>
</dbReference>
<evidence type="ECO:0000259" key="15">
    <source>
        <dbReference type="Pfam" id="PF08441"/>
    </source>
</evidence>
<dbReference type="GeneID" id="106812149"/>
<feature type="domain" description="Integrin alpha third immunoglobulin-like" evidence="17">
    <location>
        <begin position="817"/>
        <end position="1005"/>
    </location>
</feature>
<dbReference type="PANTHER" id="PTHR23220">
    <property type="entry name" value="INTEGRIN ALPHA"/>
    <property type="match status" value="1"/>
</dbReference>
<dbReference type="Pfam" id="PF08441">
    <property type="entry name" value="Integrin_A_Ig_1"/>
    <property type="match status" value="1"/>
</dbReference>
<dbReference type="Gene3D" id="1.20.5.930">
    <property type="entry name" value="Bicelle-embedded integrin alpha(iib) transmembrane segment"/>
    <property type="match status" value="1"/>
</dbReference>
<dbReference type="Pfam" id="PF01839">
    <property type="entry name" value="FG-GAP"/>
    <property type="match status" value="3"/>
</dbReference>
<dbReference type="Gene3D" id="2.60.40.1460">
    <property type="entry name" value="Integrin domains. Chain A, domain 2"/>
    <property type="match status" value="1"/>
</dbReference>
<evidence type="ECO:0000313" key="19">
    <source>
        <dbReference type="RefSeq" id="XP_014671430.1"/>
    </source>
</evidence>
<name>A0ABM1EGV9_PRICU</name>
<keyword evidence="8 13" id="KW-0401">Integrin</keyword>
<proteinExistence type="inferred from homology"/>
<dbReference type="SUPFAM" id="SSF69318">
    <property type="entry name" value="Integrin alpha N-terminal domain"/>
    <property type="match status" value="1"/>
</dbReference>
<dbReference type="Pfam" id="PF20806">
    <property type="entry name" value="Integrin_A_Ig_3"/>
    <property type="match status" value="1"/>
</dbReference>
<feature type="signal peptide" evidence="13">
    <location>
        <begin position="1"/>
        <end position="23"/>
    </location>
</feature>
<evidence type="ECO:0000256" key="10">
    <source>
        <dbReference type="ARBA" id="ARBA00023170"/>
    </source>
</evidence>
<dbReference type="InterPro" id="IPR013517">
    <property type="entry name" value="FG-GAP"/>
</dbReference>
<dbReference type="InterPro" id="IPR032695">
    <property type="entry name" value="Integrin_dom_sf"/>
</dbReference>
<feature type="repeat" description="FG-GAP" evidence="12">
    <location>
        <begin position="342"/>
        <end position="403"/>
    </location>
</feature>
<evidence type="ECO:0000256" key="2">
    <source>
        <dbReference type="ARBA" id="ARBA00008054"/>
    </source>
</evidence>
<dbReference type="InterPro" id="IPR028994">
    <property type="entry name" value="Integrin_alpha_N"/>
</dbReference>
<dbReference type="SUPFAM" id="SSF69179">
    <property type="entry name" value="Integrin domains"/>
    <property type="match status" value="3"/>
</dbReference>
<evidence type="ECO:0000259" key="16">
    <source>
        <dbReference type="Pfam" id="PF20805"/>
    </source>
</evidence>
<dbReference type="InterPro" id="IPR048285">
    <property type="entry name" value="Integrin_alpha_Ig-like_2"/>
</dbReference>
<keyword evidence="7 13" id="KW-1133">Transmembrane helix</keyword>
<dbReference type="InterPro" id="IPR013519">
    <property type="entry name" value="Int_alpha_beta-p"/>
</dbReference>
<reference evidence="19" key="1">
    <citation type="submission" date="2025-08" db="UniProtKB">
        <authorList>
            <consortium name="RefSeq"/>
        </authorList>
    </citation>
    <scope>IDENTIFICATION</scope>
</reference>
<evidence type="ECO:0000256" key="4">
    <source>
        <dbReference type="ARBA" id="ARBA00022729"/>
    </source>
</evidence>
<dbReference type="InterPro" id="IPR000413">
    <property type="entry name" value="Integrin_alpha"/>
</dbReference>
<evidence type="ECO:0000256" key="8">
    <source>
        <dbReference type="ARBA" id="ARBA00023037"/>
    </source>
</evidence>
<dbReference type="PRINTS" id="PR01185">
    <property type="entry name" value="INTEGRINA"/>
</dbReference>
<evidence type="ECO:0000256" key="9">
    <source>
        <dbReference type="ARBA" id="ARBA00023136"/>
    </source>
</evidence>
<keyword evidence="10 13" id="KW-0675">Receptor</keyword>
<comment type="subcellular location">
    <subcellularLocation>
        <location evidence="1 13">Membrane</location>
        <topology evidence="1 13">Single-pass type I membrane protein</topology>
    </subcellularLocation>
</comment>
<evidence type="ECO:0000256" key="3">
    <source>
        <dbReference type="ARBA" id="ARBA00022692"/>
    </source>
</evidence>
<dbReference type="Gene3D" id="2.130.10.130">
    <property type="entry name" value="Integrin alpha, N-terminal"/>
    <property type="match status" value="1"/>
</dbReference>
<keyword evidence="3 13" id="KW-0812">Transmembrane</keyword>
<evidence type="ECO:0000256" key="6">
    <source>
        <dbReference type="ARBA" id="ARBA00022889"/>
    </source>
</evidence>
<feature type="compositionally biased region" description="Basic and acidic residues" evidence="14">
    <location>
        <begin position="1060"/>
        <end position="1077"/>
    </location>
</feature>
<keyword evidence="9 13" id="KW-0472">Membrane</keyword>
<feature type="repeat" description="FG-GAP" evidence="12">
    <location>
        <begin position="408"/>
        <end position="466"/>
    </location>
</feature>
<dbReference type="SMART" id="SM00191">
    <property type="entry name" value="Int_alpha"/>
    <property type="match status" value="6"/>
</dbReference>
<sequence>MIDAGSNWARLLTTLHLVAAIAGFNLAVDQPIIYNGPRNSHFGYQVRFLTNAGGTWLLVGAPKSASAYIPPEVSEPGALYKCQITDGSSSCFEVKVDEEPNLCMITPSDGVNRPCSLSESNTYIWHRKDNQWLGEYYHAIANDAMSSSTSICAGLDVWDGGGGGGNSKVTVCAPRWINQFFSRPEPEGISYYFMNGYCWELDAELRFSSVRPLHPLADINLQVQNFQNIYANGMAGLAVHYASVAAGNASVAADDDDTLLLGAPGVWDHTGTVVAYPAGERTPGGATVPLVVELLTDTLLGYAVSSGVFFAGGARLVVAGAPRDALADRHLGATYIYEGAFEVRVKKHGALYGEYFGAAVCAVDLDNDGLSELLVGAPLHYDGDRHDAGRVYVYWNTGGAAGDPLREQDEKLEGSGIAAARFGTTIAAVGDLDLDGFGDVAIGAPYEDAGAGVVYIYRGARGRVLAAPSQRIAAIDVSPSLAGFGWSVVGRTDVDGNGYADVAVGAYASSAAVLLRARSVVHARATLAFTPARVNVNRTDCARDGRAVPCVIVTACWNYTGARVPAALAVSYSVSVEEREGAAPRVRFYVGGRLLRHVGGIVSLQRGETACEAFEAHVAADATDVLNPLAFALEYGLPSAAALAPTFDPTTRTRVVEQLHFETDCGGDDVCVADLRASLALAGGATYVMTGRDAELRYVVTVANGGENAYETRAHVAYASAARFIAARSPDRAIACTVAAANSTSPIELLRCDVANPLSRGAAVAFELRLDASALAGDDFTVYVQATTTSQEEEATLADNRAEHTVALRREARVVLTASAQPRQLLFAREGATVAVAAGDGHSRLFVHTYDVYNAGPSAVNGSDLYLEFPRRTTDGSSFITFLQFVSKPTDKHIQCSQSPTGIDPFGIQEFESNATAYKLVAGETHTTLNCETTECFVLYCRVAALEERESAYVQVRLRLNETLLLEQHPDADTISFTSTATLELPGDIVQPGGERTKTAEATTTLIREDSSTVPAEGVAVWIIIVSVLAGLLLLVILVLVLMKAGFFKRKKKEEMDKIIRESSKEGEVYEEKEGSIDNRPLSTSSDHV</sequence>
<feature type="repeat" description="FG-GAP" evidence="12">
    <location>
        <begin position="470"/>
        <end position="532"/>
    </location>
</feature>
<protein>
    <submittedName>
        <fullName evidence="19">Integrin alpha-9-like</fullName>
    </submittedName>
</protein>
<evidence type="ECO:0000259" key="17">
    <source>
        <dbReference type="Pfam" id="PF20806"/>
    </source>
</evidence>
<dbReference type="Gene3D" id="2.60.40.1530">
    <property type="entry name" value="ntegrin, alpha v. Chain A, domain 4"/>
    <property type="match status" value="1"/>
</dbReference>
<evidence type="ECO:0000256" key="11">
    <source>
        <dbReference type="ARBA" id="ARBA00023180"/>
    </source>
</evidence>
<feature type="transmembrane region" description="Helical" evidence="13">
    <location>
        <begin position="1019"/>
        <end position="1043"/>
    </location>
</feature>
<dbReference type="PANTHER" id="PTHR23220:SF134">
    <property type="entry name" value="INTEGRIN ALPHA-2 DOMAIN-CONTAINING PROTEIN"/>
    <property type="match status" value="1"/>
</dbReference>
<feature type="repeat" description="FG-GAP" evidence="12">
    <location>
        <begin position="30"/>
        <end position="91"/>
    </location>
</feature>
<evidence type="ECO:0000256" key="1">
    <source>
        <dbReference type="ARBA" id="ARBA00004479"/>
    </source>
</evidence>
<dbReference type="InterPro" id="IPR048286">
    <property type="entry name" value="Integrin_alpha_Ig-like_3"/>
</dbReference>
<organism evidence="18 19">
    <name type="scientific">Priapulus caudatus</name>
    <name type="common">Priapulid worm</name>
    <dbReference type="NCBI Taxonomy" id="37621"/>
    <lineage>
        <taxon>Eukaryota</taxon>
        <taxon>Metazoa</taxon>
        <taxon>Ecdysozoa</taxon>
        <taxon>Scalidophora</taxon>
        <taxon>Priapulida</taxon>
        <taxon>Priapulimorpha</taxon>
        <taxon>Priapulimorphida</taxon>
        <taxon>Priapulidae</taxon>
        <taxon>Priapulus</taxon>
    </lineage>
</organism>
<dbReference type="PROSITE" id="PS51470">
    <property type="entry name" value="FG_GAP"/>
    <property type="match status" value="4"/>
</dbReference>
<keyword evidence="4 13" id="KW-0732">Signal</keyword>
<dbReference type="Proteomes" id="UP000695022">
    <property type="component" value="Unplaced"/>
</dbReference>
<keyword evidence="5" id="KW-0677">Repeat</keyword>
<dbReference type="Pfam" id="PF20805">
    <property type="entry name" value="Integrin_A_Ig_2"/>
    <property type="match status" value="1"/>
</dbReference>
<feature type="domain" description="Integrin alpha first immunoglubulin-like" evidence="15">
    <location>
        <begin position="517"/>
        <end position="663"/>
    </location>
</feature>
<keyword evidence="18" id="KW-1185">Reference proteome</keyword>
<feature type="region of interest" description="Disordered" evidence="14">
    <location>
        <begin position="1060"/>
        <end position="1089"/>
    </location>
</feature>
<dbReference type="Gene3D" id="2.60.40.1510">
    <property type="entry name" value="ntegrin, alpha v. Chain A, domain 3"/>
    <property type="match status" value="1"/>
</dbReference>
<feature type="domain" description="Integrin alpha second immunoglobulin-like" evidence="16">
    <location>
        <begin position="665"/>
        <end position="806"/>
    </location>
</feature>
<feature type="chain" id="PRO_5044953392" evidence="13">
    <location>
        <begin position="24"/>
        <end position="1089"/>
    </location>
</feature>
<evidence type="ECO:0000313" key="18">
    <source>
        <dbReference type="Proteomes" id="UP000695022"/>
    </source>
</evidence>
<keyword evidence="11" id="KW-0325">Glycoprotein</keyword>
<evidence type="ECO:0000256" key="7">
    <source>
        <dbReference type="ARBA" id="ARBA00022989"/>
    </source>
</evidence>